<evidence type="ECO:0000313" key="4">
    <source>
        <dbReference type="Proteomes" id="UP001188597"/>
    </source>
</evidence>
<dbReference type="InterPro" id="IPR046959">
    <property type="entry name" value="PRK1-6/SRF4-like"/>
</dbReference>
<evidence type="ECO:0000256" key="1">
    <source>
        <dbReference type="SAM" id="MobiDB-lite"/>
    </source>
</evidence>
<dbReference type="GO" id="GO:0005524">
    <property type="term" value="F:ATP binding"/>
    <property type="evidence" value="ECO:0007669"/>
    <property type="project" value="InterPro"/>
</dbReference>
<keyword evidence="4" id="KW-1185">Reference proteome</keyword>
<feature type="compositionally biased region" description="Polar residues" evidence="1">
    <location>
        <begin position="324"/>
        <end position="333"/>
    </location>
</feature>
<dbReference type="InterPro" id="IPR000719">
    <property type="entry name" value="Prot_kinase_dom"/>
</dbReference>
<evidence type="ECO:0000313" key="3">
    <source>
        <dbReference type="EMBL" id="KAK3005200.1"/>
    </source>
</evidence>
<dbReference type="Pfam" id="PF07714">
    <property type="entry name" value="PK_Tyr_Ser-Thr"/>
    <property type="match status" value="1"/>
</dbReference>
<dbReference type="AlphaFoldDB" id="A0AA88VB63"/>
<dbReference type="EMBL" id="JAVXUP010002160">
    <property type="protein sequence ID" value="KAK3005200.1"/>
    <property type="molecule type" value="Genomic_DNA"/>
</dbReference>
<dbReference type="InterPro" id="IPR011009">
    <property type="entry name" value="Kinase-like_dom_sf"/>
</dbReference>
<dbReference type="Gene3D" id="1.10.510.10">
    <property type="entry name" value="Transferase(Phosphotransferase) domain 1"/>
    <property type="match status" value="1"/>
</dbReference>
<feature type="domain" description="Protein kinase" evidence="2">
    <location>
        <begin position="47"/>
        <end position="314"/>
    </location>
</feature>
<feature type="region of interest" description="Disordered" evidence="1">
    <location>
        <begin position="321"/>
        <end position="385"/>
    </location>
</feature>
<sequence>MKARSSSDKAINETPVSLLEVKVTLPTRVIFGDEASSKKYNPSDIAQLPKVRLGEGTLGTLYKVVLNCGSIVTIRKIRDELVRSDDFEFWIKLFGGVRDVRLLPMQFSCWYGGEVFLLHEYLCLGSLEELLHGSEGVQFTPLNCKIRLQIALDAAKALASIHNRVTKDGKSLVCGVIKSSNIMIRTDFSACLSSFETSYLVPPAIIIRRNPGRIAPELTYYQSIPKVFTQKSDVYSFGVLLLELITGKRPSVTNLGEYVKEKARREGLKAVPDKRMVDAKEIMADMISIAGQCLSKNPRERPPIDGVVQLIQELQESSSLSVDAIQSQHTNGDQMAPTLCEPGNTGGGGDEYNEPKFGGRITSSKIGDGGGLTGAGGGGDGTGAG</sequence>
<name>A0AA88VB63_9ASTE</name>
<comment type="caution">
    <text evidence="3">The sequence shown here is derived from an EMBL/GenBank/DDBJ whole genome shotgun (WGS) entry which is preliminary data.</text>
</comment>
<gene>
    <name evidence="3" type="ORF">RJ639_016442</name>
</gene>
<dbReference type="InterPro" id="IPR001245">
    <property type="entry name" value="Ser-Thr/Tyr_kinase_cat_dom"/>
</dbReference>
<accession>A0AA88VB63</accession>
<dbReference type="GO" id="GO:0004672">
    <property type="term" value="F:protein kinase activity"/>
    <property type="evidence" value="ECO:0007669"/>
    <property type="project" value="InterPro"/>
</dbReference>
<evidence type="ECO:0000259" key="2">
    <source>
        <dbReference type="PROSITE" id="PS50011"/>
    </source>
</evidence>
<reference evidence="3" key="1">
    <citation type="submission" date="2022-12" db="EMBL/GenBank/DDBJ databases">
        <title>Draft genome assemblies for two species of Escallonia (Escalloniales).</title>
        <authorList>
            <person name="Chanderbali A."/>
            <person name="Dervinis C."/>
            <person name="Anghel I."/>
            <person name="Soltis D."/>
            <person name="Soltis P."/>
            <person name="Zapata F."/>
        </authorList>
    </citation>
    <scope>NUCLEOTIDE SEQUENCE</scope>
    <source>
        <strain evidence="3">UCBG64.0493</strain>
        <tissue evidence="3">Leaf</tissue>
    </source>
</reference>
<dbReference type="Proteomes" id="UP001188597">
    <property type="component" value="Unassembled WGS sequence"/>
</dbReference>
<proteinExistence type="predicted"/>
<dbReference type="PANTHER" id="PTHR48007:SF23">
    <property type="entry name" value="PROTEIN KINASE DOMAIN-CONTAINING PROTEIN"/>
    <property type="match status" value="1"/>
</dbReference>
<protein>
    <recommendedName>
        <fullName evidence="2">Protein kinase domain-containing protein</fullName>
    </recommendedName>
</protein>
<feature type="compositionally biased region" description="Gly residues" evidence="1">
    <location>
        <begin position="367"/>
        <end position="385"/>
    </location>
</feature>
<dbReference type="SUPFAM" id="SSF56112">
    <property type="entry name" value="Protein kinase-like (PK-like)"/>
    <property type="match status" value="1"/>
</dbReference>
<dbReference type="PROSITE" id="PS50011">
    <property type="entry name" value="PROTEIN_KINASE_DOM"/>
    <property type="match status" value="1"/>
</dbReference>
<organism evidence="3 4">
    <name type="scientific">Escallonia herrerae</name>
    <dbReference type="NCBI Taxonomy" id="1293975"/>
    <lineage>
        <taxon>Eukaryota</taxon>
        <taxon>Viridiplantae</taxon>
        <taxon>Streptophyta</taxon>
        <taxon>Embryophyta</taxon>
        <taxon>Tracheophyta</taxon>
        <taxon>Spermatophyta</taxon>
        <taxon>Magnoliopsida</taxon>
        <taxon>eudicotyledons</taxon>
        <taxon>Gunneridae</taxon>
        <taxon>Pentapetalae</taxon>
        <taxon>asterids</taxon>
        <taxon>campanulids</taxon>
        <taxon>Escalloniales</taxon>
        <taxon>Escalloniaceae</taxon>
        <taxon>Escallonia</taxon>
    </lineage>
</organism>
<dbReference type="PANTHER" id="PTHR48007">
    <property type="entry name" value="LEUCINE-RICH REPEAT RECEPTOR-LIKE PROTEIN KINASE PXC1"/>
    <property type="match status" value="1"/>
</dbReference>